<name>A0A2H1WFF4_SPOFR</name>
<dbReference type="EMBL" id="ODYU01008324">
    <property type="protein sequence ID" value="SOQ51815.1"/>
    <property type="molecule type" value="Genomic_DNA"/>
</dbReference>
<keyword evidence="1" id="KW-1133">Transmembrane helix</keyword>
<organism evidence="2">
    <name type="scientific">Spodoptera frugiperda</name>
    <name type="common">Fall armyworm</name>
    <dbReference type="NCBI Taxonomy" id="7108"/>
    <lineage>
        <taxon>Eukaryota</taxon>
        <taxon>Metazoa</taxon>
        <taxon>Ecdysozoa</taxon>
        <taxon>Arthropoda</taxon>
        <taxon>Hexapoda</taxon>
        <taxon>Insecta</taxon>
        <taxon>Pterygota</taxon>
        <taxon>Neoptera</taxon>
        <taxon>Endopterygota</taxon>
        <taxon>Lepidoptera</taxon>
        <taxon>Glossata</taxon>
        <taxon>Ditrysia</taxon>
        <taxon>Noctuoidea</taxon>
        <taxon>Noctuidae</taxon>
        <taxon>Amphipyrinae</taxon>
        <taxon>Spodoptera</taxon>
    </lineage>
</organism>
<keyword evidence="1" id="KW-0812">Transmembrane</keyword>
<sequence length="413" mass="45412">MYKTVRHGENSLQYTILPQAEEVLNNSGFKGKGRDYSPSIHVRRARRKSDLKYALWILSSMAATLVLTLVPLYIIDARNQQGQHEINTPAPMASAAREMVKSRKKELKMTPEIVLTLGQKFETSTISTSPPTTTSTVPSTVTVERATTPPWTMPALRSWKSSTSSTIIPPIPTEDNVIPLIGTVSSDNREPNHDTSVKWEKDIIIRATVTPEPITLRSVIKYYSKTQIPSEKSVFATKGFDDVLITTKATTARTPVTTEFATTSENSKLRDLKDTMLSVDDDDEFKESLEVDEVFSLPPLKPDYAAAGIDSDEVTVAKAGDAGWYGARWPFVDTSSYFQWTGYSPGDNLLLPLLVAALSSIALVLLLALAVRRRKRSQIASSKLGLTADLQADDNTNLLTAENAEDGDGEGEE</sequence>
<evidence type="ECO:0000313" key="2">
    <source>
        <dbReference type="EMBL" id="SOQ51815.1"/>
    </source>
</evidence>
<dbReference type="AlphaFoldDB" id="A0A2H1WFF4"/>
<gene>
    <name evidence="2" type="ORF">SFRICE_002552</name>
</gene>
<feature type="transmembrane region" description="Helical" evidence="1">
    <location>
        <begin position="53"/>
        <end position="74"/>
    </location>
</feature>
<proteinExistence type="predicted"/>
<protein>
    <submittedName>
        <fullName evidence="2">SFRICE_002552</fullName>
    </submittedName>
</protein>
<feature type="transmembrane region" description="Helical" evidence="1">
    <location>
        <begin position="349"/>
        <end position="371"/>
    </location>
</feature>
<reference evidence="2" key="1">
    <citation type="submission" date="2016-07" db="EMBL/GenBank/DDBJ databases">
        <authorList>
            <person name="Bretaudeau A."/>
        </authorList>
    </citation>
    <scope>NUCLEOTIDE SEQUENCE</scope>
    <source>
        <strain evidence="2">Rice</strain>
        <tissue evidence="2">Whole body</tissue>
    </source>
</reference>
<accession>A0A2H1WFF4</accession>
<evidence type="ECO:0000256" key="1">
    <source>
        <dbReference type="SAM" id="Phobius"/>
    </source>
</evidence>
<keyword evidence="1" id="KW-0472">Membrane</keyword>